<organism evidence="1 2">
    <name type="scientific">Mycoplana rhizolycopersici</name>
    <dbReference type="NCBI Taxonomy" id="2746702"/>
    <lineage>
        <taxon>Bacteria</taxon>
        <taxon>Pseudomonadati</taxon>
        <taxon>Pseudomonadota</taxon>
        <taxon>Alphaproteobacteria</taxon>
        <taxon>Hyphomicrobiales</taxon>
        <taxon>Rhizobiaceae</taxon>
        <taxon>Mycoplana</taxon>
    </lineage>
</organism>
<reference evidence="1 2" key="1">
    <citation type="submission" date="2020-06" db="EMBL/GenBank/DDBJ databases">
        <title>Rhizobium sp.nov. isolated from the tomato plant.</title>
        <authorList>
            <person name="Thin K.K."/>
            <person name="Zhang X."/>
            <person name="He S."/>
        </authorList>
    </citation>
    <scope>NUCLEOTIDE SEQUENCE [LARGE SCALE GENOMIC DNA]</scope>
    <source>
        <strain evidence="1 2">DBTS2</strain>
    </source>
</reference>
<dbReference type="EMBL" id="JABXYK010000006">
    <property type="protein sequence ID" value="NVP55969.1"/>
    <property type="molecule type" value="Genomic_DNA"/>
</dbReference>
<sequence>MIDAKALGQELAAIVKAQISPMEARIADLEKRLADAGTPVDVVNALIDRTGNLVLTMSDGTVKDLGPVVGKDGEPGKPGRDGFSLEDFDATLMDDGRTVLLAFVSNDQSFKVELGIPTMIYRGVYQDGSSYQKGDTVTWGGSLWHCDADKTDEKPDSAEKHWTLAAKKGRDGKDGVMKEAKAHAPLRIRAGGDVR</sequence>
<accession>A0ABX2QGB7</accession>
<name>A0ABX2QGB7_9HYPH</name>
<keyword evidence="2" id="KW-1185">Reference proteome</keyword>
<comment type="caution">
    <text evidence="1">The sequence shown here is derived from an EMBL/GenBank/DDBJ whole genome shotgun (WGS) entry which is preliminary data.</text>
</comment>
<evidence type="ECO:0000313" key="2">
    <source>
        <dbReference type="Proteomes" id="UP000659172"/>
    </source>
</evidence>
<dbReference type="Gene3D" id="2.10.10.90">
    <property type="match status" value="1"/>
</dbReference>
<evidence type="ECO:0000313" key="1">
    <source>
        <dbReference type="EMBL" id="NVP55969.1"/>
    </source>
</evidence>
<protein>
    <submittedName>
        <fullName evidence="1">Uncharacterized protein</fullName>
    </submittedName>
</protein>
<proteinExistence type="predicted"/>
<gene>
    <name evidence="1" type="ORF">HV823_11965</name>
</gene>
<dbReference type="Proteomes" id="UP000659172">
    <property type="component" value="Unassembled WGS sequence"/>
</dbReference>
<dbReference type="RefSeq" id="WP_176949950.1">
    <property type="nucleotide sequence ID" value="NZ_JABXYK010000006.1"/>
</dbReference>